<proteinExistence type="predicted"/>
<evidence type="ECO:0000313" key="3">
    <source>
        <dbReference type="Proteomes" id="UP001595904"/>
    </source>
</evidence>
<keyword evidence="2" id="KW-0315">Glutamine amidotransferase</keyword>
<dbReference type="CDD" id="cd01741">
    <property type="entry name" value="GATase1_1"/>
    <property type="match status" value="1"/>
</dbReference>
<gene>
    <name evidence="2" type="ORF">ACFPN2_06795</name>
</gene>
<dbReference type="Proteomes" id="UP001595904">
    <property type="component" value="Unassembled WGS sequence"/>
</dbReference>
<dbReference type="InterPro" id="IPR044992">
    <property type="entry name" value="ChyE-like"/>
</dbReference>
<keyword evidence="3" id="KW-1185">Reference proteome</keyword>
<dbReference type="PANTHER" id="PTHR42695:SF5">
    <property type="entry name" value="GLUTAMINE AMIDOTRANSFERASE YLR126C-RELATED"/>
    <property type="match status" value="1"/>
</dbReference>
<dbReference type="PANTHER" id="PTHR42695">
    <property type="entry name" value="GLUTAMINE AMIDOTRANSFERASE YLR126C-RELATED"/>
    <property type="match status" value="1"/>
</dbReference>
<dbReference type="InterPro" id="IPR017926">
    <property type="entry name" value="GATASE"/>
</dbReference>
<reference evidence="3" key="1">
    <citation type="journal article" date="2019" name="Int. J. Syst. Evol. Microbiol.">
        <title>The Global Catalogue of Microorganisms (GCM) 10K type strain sequencing project: providing services to taxonomists for standard genome sequencing and annotation.</title>
        <authorList>
            <consortium name="The Broad Institute Genomics Platform"/>
            <consortium name="The Broad Institute Genome Sequencing Center for Infectious Disease"/>
            <person name="Wu L."/>
            <person name="Ma J."/>
        </authorList>
    </citation>
    <scope>NUCLEOTIDE SEQUENCE [LARGE SCALE GENOMIC DNA]</scope>
    <source>
        <strain evidence="3">CGMCC 1.10759</strain>
    </source>
</reference>
<comment type="caution">
    <text evidence="2">The sequence shown here is derived from an EMBL/GenBank/DDBJ whole genome shotgun (WGS) entry which is preliminary data.</text>
</comment>
<dbReference type="Pfam" id="PF00117">
    <property type="entry name" value="GATase"/>
    <property type="match status" value="1"/>
</dbReference>
<organism evidence="2 3">
    <name type="scientific">Steroidobacter flavus</name>
    <dbReference type="NCBI Taxonomy" id="1842136"/>
    <lineage>
        <taxon>Bacteria</taxon>
        <taxon>Pseudomonadati</taxon>
        <taxon>Pseudomonadota</taxon>
        <taxon>Gammaproteobacteria</taxon>
        <taxon>Steroidobacterales</taxon>
        <taxon>Steroidobacteraceae</taxon>
        <taxon>Steroidobacter</taxon>
    </lineage>
</organism>
<evidence type="ECO:0000259" key="1">
    <source>
        <dbReference type="Pfam" id="PF00117"/>
    </source>
</evidence>
<dbReference type="PROSITE" id="PS51273">
    <property type="entry name" value="GATASE_TYPE_1"/>
    <property type="match status" value="1"/>
</dbReference>
<dbReference type="RefSeq" id="WP_380595867.1">
    <property type="nucleotide sequence ID" value="NZ_JBHSDU010000003.1"/>
</dbReference>
<feature type="domain" description="Glutamine amidotransferase" evidence="1">
    <location>
        <begin position="72"/>
        <end position="187"/>
    </location>
</feature>
<dbReference type="SUPFAM" id="SSF52317">
    <property type="entry name" value="Class I glutamine amidotransferase-like"/>
    <property type="match status" value="1"/>
</dbReference>
<dbReference type="Gene3D" id="3.40.50.880">
    <property type="match status" value="1"/>
</dbReference>
<accession>A0ABV8SN76</accession>
<dbReference type="EMBL" id="JBHSDU010000003">
    <property type="protein sequence ID" value="MFC4308785.1"/>
    <property type="molecule type" value="Genomic_DNA"/>
</dbReference>
<name>A0ABV8SN76_9GAMM</name>
<evidence type="ECO:0000313" key="2">
    <source>
        <dbReference type="EMBL" id="MFC4308785.1"/>
    </source>
</evidence>
<sequence>MDLGILETGAPPGDLKNHFGSYGDMFRQMLGPDYRYSYYDVRGGKLPEQVGRHDAYLITGSASGVYDGDPWIEPLKQFIQQSSGQAPMVGICFGHQIMAEAYGGHVTKSPKGWGAGLHRYDIKRRADWMNSDSELTLSIPVSHQDQIIDLPPDAKVLAASDFTPYAVLEYPERRAISFQGHPEFSPEYATALIDLRRGTRYQQDFADAAVASLQTPNDAVRVAKWIRNFLNAPR</sequence>
<dbReference type="InterPro" id="IPR029062">
    <property type="entry name" value="Class_I_gatase-like"/>
</dbReference>
<protein>
    <submittedName>
        <fullName evidence="2">Type 1 glutamine amidotransferase</fullName>
    </submittedName>
</protein>